<protein>
    <submittedName>
        <fullName evidence="2">Cupin-like domain-containing protein</fullName>
    </submittedName>
</protein>
<dbReference type="SMART" id="SM00558">
    <property type="entry name" value="JmjC"/>
    <property type="match status" value="1"/>
</dbReference>
<dbReference type="RefSeq" id="WP_281006738.1">
    <property type="nucleotide sequence ID" value="NZ_JAYGIE010000075.1"/>
</dbReference>
<evidence type="ECO:0000313" key="3">
    <source>
        <dbReference type="Proteomes" id="UP001301388"/>
    </source>
</evidence>
<dbReference type="Proteomes" id="UP001301388">
    <property type="component" value="Unassembled WGS sequence"/>
</dbReference>
<dbReference type="PANTHER" id="PTHR12461:SF105">
    <property type="entry name" value="HYPOXIA-INDUCIBLE FACTOR 1-ALPHA INHIBITOR"/>
    <property type="match status" value="1"/>
</dbReference>
<dbReference type="SUPFAM" id="SSF51197">
    <property type="entry name" value="Clavaminate synthase-like"/>
    <property type="match status" value="1"/>
</dbReference>
<organism evidence="2 3">
    <name type="scientific">Pseudanabaena galeata UHCC 0370</name>
    <dbReference type="NCBI Taxonomy" id="3110310"/>
    <lineage>
        <taxon>Bacteria</taxon>
        <taxon>Bacillati</taxon>
        <taxon>Cyanobacteriota</taxon>
        <taxon>Cyanophyceae</taxon>
        <taxon>Pseudanabaenales</taxon>
        <taxon>Pseudanabaenaceae</taxon>
        <taxon>Pseudanabaena</taxon>
    </lineage>
</organism>
<name>A0ABU5TJM1_9CYAN</name>
<evidence type="ECO:0000259" key="1">
    <source>
        <dbReference type="PROSITE" id="PS51184"/>
    </source>
</evidence>
<dbReference type="Gene3D" id="2.60.120.650">
    <property type="entry name" value="Cupin"/>
    <property type="match status" value="1"/>
</dbReference>
<dbReference type="PANTHER" id="PTHR12461">
    <property type="entry name" value="HYPOXIA-INDUCIBLE FACTOR 1 ALPHA INHIBITOR-RELATED"/>
    <property type="match status" value="1"/>
</dbReference>
<sequence length="368" mass="42623">MQQKSTIPSNIQSPQTRFSTFDPRYFSRIMATSEPITDEWRRWIADSKFAGIDDHIIVQQLIVHGISPSSARLEVSSVNENPYFQSGHKFVQLLQKSESYANIIAELASLAPHSQSIDSKPDISRADFLANYYAKNTPIILTEITKNWSALSLWNPDYLKDSYGQVEIEVQGDRDRDRLYEINVDQHRQKMRMADYADNVVNGGETNNYYMVANNGNLEKTALRGLLNDIEIFPEYLNPHDVDGKVFFWFGPAGTITPWHHDPANLIFVQVYGRKTWKIIPPYYTHMMYNYRGVFSKVDVENPDYDKYPLFQKIPIIEVTLNPGDAIFMPVGWWHAVKSQDISISMSFTNFVFPNKYEWKYPAIFNDN</sequence>
<dbReference type="Pfam" id="PF13621">
    <property type="entry name" value="Cupin_8"/>
    <property type="match status" value="1"/>
</dbReference>
<dbReference type="EMBL" id="JAYGIE010000075">
    <property type="protein sequence ID" value="MEA5478469.1"/>
    <property type="molecule type" value="Genomic_DNA"/>
</dbReference>
<feature type="domain" description="JmjC" evidence="1">
    <location>
        <begin position="201"/>
        <end position="367"/>
    </location>
</feature>
<keyword evidence="3" id="KW-1185">Reference proteome</keyword>
<accession>A0ABU5TJM1</accession>
<dbReference type="InterPro" id="IPR003347">
    <property type="entry name" value="JmjC_dom"/>
</dbReference>
<dbReference type="InterPro" id="IPR041667">
    <property type="entry name" value="Cupin_8"/>
</dbReference>
<proteinExistence type="predicted"/>
<dbReference type="PROSITE" id="PS51184">
    <property type="entry name" value="JMJC"/>
    <property type="match status" value="1"/>
</dbReference>
<comment type="caution">
    <text evidence="2">The sequence shown here is derived from an EMBL/GenBank/DDBJ whole genome shotgun (WGS) entry which is preliminary data.</text>
</comment>
<evidence type="ECO:0000313" key="2">
    <source>
        <dbReference type="EMBL" id="MEA5478469.1"/>
    </source>
</evidence>
<reference evidence="2 3" key="1">
    <citation type="submission" date="2023-12" db="EMBL/GenBank/DDBJ databases">
        <title>Baltic Sea Cyanobacteria.</title>
        <authorList>
            <person name="Delbaje E."/>
            <person name="Fewer D.P."/>
            <person name="Shishido T.K."/>
        </authorList>
    </citation>
    <scope>NUCLEOTIDE SEQUENCE [LARGE SCALE GENOMIC DNA]</scope>
    <source>
        <strain evidence="2 3">UHCC 0370</strain>
    </source>
</reference>
<gene>
    <name evidence="2" type="ORF">VB774_12645</name>
</gene>